<accession>A0A3R6D0C9</accession>
<dbReference type="EMBL" id="QRHO01000082">
    <property type="protein sequence ID" value="RHF78081.1"/>
    <property type="molecule type" value="Genomic_DNA"/>
</dbReference>
<reference evidence="1 2" key="1">
    <citation type="submission" date="2018-08" db="EMBL/GenBank/DDBJ databases">
        <title>A genome reference for cultivated species of the human gut microbiota.</title>
        <authorList>
            <person name="Zou Y."/>
            <person name="Xue W."/>
            <person name="Luo G."/>
        </authorList>
    </citation>
    <scope>NUCLEOTIDE SEQUENCE [LARGE SCALE GENOMIC DNA]</scope>
    <source>
        <strain evidence="1 2">AM23-3</strain>
    </source>
</reference>
<evidence type="ECO:0000313" key="2">
    <source>
        <dbReference type="Proteomes" id="UP000284579"/>
    </source>
</evidence>
<organism evidence="1 2">
    <name type="scientific">Coprococcus comes</name>
    <dbReference type="NCBI Taxonomy" id="410072"/>
    <lineage>
        <taxon>Bacteria</taxon>
        <taxon>Bacillati</taxon>
        <taxon>Bacillota</taxon>
        <taxon>Clostridia</taxon>
        <taxon>Lachnospirales</taxon>
        <taxon>Lachnospiraceae</taxon>
        <taxon>Coprococcus</taxon>
    </lineage>
</organism>
<dbReference type="AlphaFoldDB" id="A0A3R6D0C9"/>
<dbReference type="Proteomes" id="UP000284579">
    <property type="component" value="Unassembled WGS sequence"/>
</dbReference>
<sequence>MFFNPLCLSQYKNEKVQMDSPKKKAVGEKIVVDAEDLLSIARDLESSSNIVHINGKEYTGKKSWIANRLREIVASAPINR</sequence>
<gene>
    <name evidence="1" type="ORF">DW656_17870</name>
</gene>
<name>A0A3R6D0C9_9FIRM</name>
<proteinExistence type="predicted"/>
<comment type="caution">
    <text evidence="1">The sequence shown here is derived from an EMBL/GenBank/DDBJ whole genome shotgun (WGS) entry which is preliminary data.</text>
</comment>
<protein>
    <submittedName>
        <fullName evidence="1">Uncharacterized protein</fullName>
    </submittedName>
</protein>
<evidence type="ECO:0000313" key="1">
    <source>
        <dbReference type="EMBL" id="RHF78081.1"/>
    </source>
</evidence>